<feature type="transmembrane region" description="Helical" evidence="1">
    <location>
        <begin position="172"/>
        <end position="198"/>
    </location>
</feature>
<keyword evidence="1" id="KW-1133">Transmembrane helix</keyword>
<accession>A0AAW0B1S8</accession>
<feature type="transmembrane region" description="Helical" evidence="1">
    <location>
        <begin position="129"/>
        <end position="152"/>
    </location>
</feature>
<protein>
    <submittedName>
        <fullName evidence="2">Uncharacterized protein</fullName>
    </submittedName>
</protein>
<feature type="transmembrane region" description="Helical" evidence="1">
    <location>
        <begin position="249"/>
        <end position="271"/>
    </location>
</feature>
<dbReference type="AlphaFoldDB" id="A0AAW0B1S8"/>
<feature type="transmembrane region" description="Helical" evidence="1">
    <location>
        <begin position="60"/>
        <end position="79"/>
    </location>
</feature>
<organism evidence="2 3">
    <name type="scientific">Paramarasmius palmivorus</name>
    <dbReference type="NCBI Taxonomy" id="297713"/>
    <lineage>
        <taxon>Eukaryota</taxon>
        <taxon>Fungi</taxon>
        <taxon>Dikarya</taxon>
        <taxon>Basidiomycota</taxon>
        <taxon>Agaricomycotina</taxon>
        <taxon>Agaricomycetes</taxon>
        <taxon>Agaricomycetidae</taxon>
        <taxon>Agaricales</taxon>
        <taxon>Marasmiineae</taxon>
        <taxon>Marasmiaceae</taxon>
        <taxon>Paramarasmius</taxon>
    </lineage>
</organism>
<gene>
    <name evidence="2" type="ORF">VNI00_018227</name>
</gene>
<evidence type="ECO:0000313" key="2">
    <source>
        <dbReference type="EMBL" id="KAK7018797.1"/>
    </source>
</evidence>
<evidence type="ECO:0000256" key="1">
    <source>
        <dbReference type="SAM" id="Phobius"/>
    </source>
</evidence>
<reference evidence="2 3" key="1">
    <citation type="submission" date="2024-01" db="EMBL/GenBank/DDBJ databases">
        <title>A draft genome for a cacao thread blight-causing isolate of Paramarasmius palmivorus.</title>
        <authorList>
            <person name="Baruah I.K."/>
            <person name="Bukari Y."/>
            <person name="Amoako-Attah I."/>
            <person name="Meinhardt L.W."/>
            <person name="Bailey B.A."/>
            <person name="Cohen S.P."/>
        </authorList>
    </citation>
    <scope>NUCLEOTIDE SEQUENCE [LARGE SCALE GENOMIC DNA]</scope>
    <source>
        <strain evidence="2 3">GH-12</strain>
    </source>
</reference>
<evidence type="ECO:0000313" key="3">
    <source>
        <dbReference type="Proteomes" id="UP001383192"/>
    </source>
</evidence>
<dbReference type="Proteomes" id="UP001383192">
    <property type="component" value="Unassembled WGS sequence"/>
</dbReference>
<keyword evidence="3" id="KW-1185">Reference proteome</keyword>
<feature type="transmembrane region" description="Helical" evidence="1">
    <location>
        <begin position="91"/>
        <end position="109"/>
    </location>
</feature>
<comment type="caution">
    <text evidence="2">The sequence shown here is derived from an EMBL/GenBank/DDBJ whole genome shotgun (WGS) entry which is preliminary data.</text>
</comment>
<dbReference type="EMBL" id="JAYKXP010000218">
    <property type="protein sequence ID" value="KAK7018797.1"/>
    <property type="molecule type" value="Genomic_DNA"/>
</dbReference>
<keyword evidence="1" id="KW-0472">Membrane</keyword>
<feature type="transmembrane region" description="Helical" evidence="1">
    <location>
        <begin position="33"/>
        <end position="53"/>
    </location>
</feature>
<sequence length="443" mass="52014">MSASDAPLTFEKDIDGYLICLAQSERNPDMQGYAVRLSTFVTNVCIAILITWAEEEVRPSVSLILLQIYTILLCTAVAMVRHDLSVSDAHFALTLTVSPLALYFVYSTFRFIRRRPNHLYARLGKSKVIVALLIAILVIWWIVFDLMIYTVSDVFKGDDCKATLEGWLMYRIITSLFSLLFAAVFIPFLPIFWIIYFIRHFKDIKAEYRRHMEKPRNRWGTFGWIQQAWWSCKLFIVAQWDVIALSHRWLFFLLIFIWYISWGSSLLLWAVDASKWYHEVVVTNYEPWKDHVYNPPEDFDPLGYGQLLAVAVAIEPLWAVTRLTFIRRKEIKQWLLQYPKSVWHGIVFIFTGKKNPWKVILEKRLSDEPDYRNLFHPNVLEFGEIPVSSRREPRVYEEDWSDGKALPRSGSPKLEYYDPYAEAVRILPYDSKEKDVGSVSLHR</sequence>
<proteinExistence type="predicted"/>
<name>A0AAW0B1S8_9AGAR</name>
<keyword evidence="1" id="KW-0812">Transmembrane</keyword>